<dbReference type="SMART" id="SM00343">
    <property type="entry name" value="ZnF_C2HC"/>
    <property type="match status" value="1"/>
</dbReference>
<protein>
    <recommendedName>
        <fullName evidence="2">CCHC-type domain-containing protein</fullName>
    </recommendedName>
</protein>
<accession>A0A2N9HZW9</accession>
<dbReference type="Gene3D" id="4.10.60.10">
    <property type="entry name" value="Zinc finger, CCHC-type"/>
    <property type="match status" value="1"/>
</dbReference>
<keyword evidence="1" id="KW-0863">Zinc-finger</keyword>
<dbReference type="Pfam" id="PF00098">
    <property type="entry name" value="zf-CCHC"/>
    <property type="match status" value="1"/>
</dbReference>
<evidence type="ECO:0000256" key="1">
    <source>
        <dbReference type="PROSITE-ProRule" id="PRU00047"/>
    </source>
</evidence>
<keyword evidence="1" id="KW-0862">Zinc</keyword>
<dbReference type="SUPFAM" id="SSF57756">
    <property type="entry name" value="Retrovirus zinc finger-like domains"/>
    <property type="match status" value="1"/>
</dbReference>
<dbReference type="PANTHER" id="PTHR35046:SF18">
    <property type="entry name" value="RNA-DIRECTED DNA POLYMERASE"/>
    <property type="match status" value="1"/>
</dbReference>
<dbReference type="CDD" id="cd00303">
    <property type="entry name" value="retropepsin_like"/>
    <property type="match status" value="1"/>
</dbReference>
<dbReference type="InterPro" id="IPR001878">
    <property type="entry name" value="Znf_CCHC"/>
</dbReference>
<dbReference type="PANTHER" id="PTHR35046">
    <property type="entry name" value="ZINC KNUCKLE (CCHC-TYPE) FAMILY PROTEIN"/>
    <property type="match status" value="1"/>
</dbReference>
<organism evidence="3">
    <name type="scientific">Fagus sylvatica</name>
    <name type="common">Beechnut</name>
    <dbReference type="NCBI Taxonomy" id="28930"/>
    <lineage>
        <taxon>Eukaryota</taxon>
        <taxon>Viridiplantae</taxon>
        <taxon>Streptophyta</taxon>
        <taxon>Embryophyta</taxon>
        <taxon>Tracheophyta</taxon>
        <taxon>Spermatophyta</taxon>
        <taxon>Magnoliopsida</taxon>
        <taxon>eudicotyledons</taxon>
        <taxon>Gunneridae</taxon>
        <taxon>Pentapetalae</taxon>
        <taxon>rosids</taxon>
        <taxon>fabids</taxon>
        <taxon>Fagales</taxon>
        <taxon>Fagaceae</taxon>
        <taxon>Fagus</taxon>
    </lineage>
</organism>
<keyword evidence="1" id="KW-0479">Metal-binding</keyword>
<sequence>MIARHGGSIRTSPSFDHAPPEFSRALRGFDRMLPGFSLQDREHTTTDLRWENNFKLELPEFHGSLSPEDFVDWLSTVERVFEYHEVLEAKKTKLVAIKLRGRAFAWGVLKNSSGSNFKCFKCGEMGHKANECNKPLLSKGRALILDDVVEVKEVGESDSDELVRGDDEKEGVVLVMKKTLLTPRKEDDDERLREAVEKLGLKTEEHPHPYKLTWLKKGGEIKVTKRCMVSFSIRKKYEDVVSCDVVPMDVCHLLLGKAWQYDRDTCHNGNDNTYSLKINGKKITLLPMKHKVNEVEKNVGEVPNAIEELLGGFKESYEEGGYLFKERELCVPNSKLQDQKIRPCKILQKLNDNAYKVKLPSHVQTSKSFNIQHLVPYVHGETSKA</sequence>
<dbReference type="EMBL" id="OIVN01004813">
    <property type="protein sequence ID" value="SPD19397.1"/>
    <property type="molecule type" value="Genomic_DNA"/>
</dbReference>
<feature type="domain" description="CCHC-type" evidence="2">
    <location>
        <begin position="118"/>
        <end position="132"/>
    </location>
</feature>
<name>A0A2N9HZW9_FAGSY</name>
<evidence type="ECO:0000259" key="2">
    <source>
        <dbReference type="PROSITE" id="PS50158"/>
    </source>
</evidence>
<gene>
    <name evidence="3" type="ORF">FSB_LOCUS47279</name>
</gene>
<evidence type="ECO:0000313" key="3">
    <source>
        <dbReference type="EMBL" id="SPD19397.1"/>
    </source>
</evidence>
<dbReference type="Pfam" id="PF24626">
    <property type="entry name" value="SH3_Tf2-1"/>
    <property type="match status" value="1"/>
</dbReference>
<dbReference type="GO" id="GO:0008270">
    <property type="term" value="F:zinc ion binding"/>
    <property type="evidence" value="ECO:0007669"/>
    <property type="project" value="UniProtKB-KW"/>
</dbReference>
<reference evidence="3" key="1">
    <citation type="submission" date="2018-02" db="EMBL/GenBank/DDBJ databases">
        <authorList>
            <person name="Cohen D.B."/>
            <person name="Kent A.D."/>
        </authorList>
    </citation>
    <scope>NUCLEOTIDE SEQUENCE</scope>
</reference>
<dbReference type="GO" id="GO:0003676">
    <property type="term" value="F:nucleic acid binding"/>
    <property type="evidence" value="ECO:0007669"/>
    <property type="project" value="InterPro"/>
</dbReference>
<dbReference type="AlphaFoldDB" id="A0A2N9HZW9"/>
<dbReference type="InterPro" id="IPR056924">
    <property type="entry name" value="SH3_Tf2-1"/>
</dbReference>
<dbReference type="InterPro" id="IPR036875">
    <property type="entry name" value="Znf_CCHC_sf"/>
</dbReference>
<dbReference type="PROSITE" id="PS50158">
    <property type="entry name" value="ZF_CCHC"/>
    <property type="match status" value="1"/>
</dbReference>
<proteinExistence type="predicted"/>